<dbReference type="InterPro" id="IPR002478">
    <property type="entry name" value="PUA"/>
</dbReference>
<evidence type="ECO:0000256" key="5">
    <source>
        <dbReference type="ARBA" id="ARBA00022679"/>
    </source>
</evidence>
<evidence type="ECO:0000256" key="1">
    <source>
        <dbReference type="ARBA" id="ARBA00004496"/>
    </source>
</evidence>
<dbReference type="GO" id="GO:0032259">
    <property type="term" value="P:methylation"/>
    <property type="evidence" value="ECO:0007669"/>
    <property type="project" value="UniProtKB-KW"/>
</dbReference>
<dbReference type="GO" id="GO:0006364">
    <property type="term" value="P:rRNA processing"/>
    <property type="evidence" value="ECO:0007669"/>
    <property type="project" value="UniProtKB-KW"/>
</dbReference>
<evidence type="ECO:0000313" key="11">
    <source>
        <dbReference type="Proteomes" id="UP000503096"/>
    </source>
</evidence>
<dbReference type="EMBL" id="CP053073">
    <property type="protein sequence ID" value="QJR15446.1"/>
    <property type="molecule type" value="Genomic_DNA"/>
</dbReference>
<dbReference type="Gene3D" id="2.30.130.10">
    <property type="entry name" value="PUA domain"/>
    <property type="match status" value="1"/>
</dbReference>
<evidence type="ECO:0000313" key="10">
    <source>
        <dbReference type="EMBL" id="QJR15446.1"/>
    </source>
</evidence>
<dbReference type="CDD" id="cd02440">
    <property type="entry name" value="AdoMet_MTases"/>
    <property type="match status" value="1"/>
</dbReference>
<dbReference type="FunCoup" id="A0A6M4H774">
    <property type="interactions" value="397"/>
</dbReference>
<dbReference type="Gene3D" id="3.30.750.80">
    <property type="entry name" value="RNA methyltransferase domain (HRMD) like"/>
    <property type="match status" value="1"/>
</dbReference>
<sequence>MRGSFSLAHLPDPVTLPKIVLKPGREKSLRHLHPWVFSGAIERVDGHPDSGDTVEIVARDGAFLARGAYSPQSQISARAWTFDPAQQIDEAFLGQRLKEAIERRSRLFDANHDSGRLVHSESDGLPGLIVDRYGDALVIQILSAGAERWRKLWPAALQELTQAKVIHERSDAEVRELEGLPVRNGTLVGTLKGLVPIIEGGLRYEVDVVTGQKTGFFLDQRDNRALAATYARDAQVLNAFSYTGGFTVAALKGGAKHVLSIDTSTDALALGQRHVAANALDATRAEWSSADVFAHFRKLRDQGKYFDLVILDPPKFAPTEKHVPRAARAYKDINLWAMKMLAPGGRLMTFSCSGAVHPELFQKIVAGAAADARVDLIIEQRLSGSADHPVSIHFPEGEYLKGLLLRRK</sequence>
<dbReference type="SMART" id="SM00359">
    <property type="entry name" value="PUA"/>
    <property type="match status" value="1"/>
</dbReference>
<dbReference type="CDD" id="cd21153">
    <property type="entry name" value="PUA_RlmI"/>
    <property type="match status" value="1"/>
</dbReference>
<keyword evidence="7" id="KW-0694">RNA-binding</keyword>
<keyword evidence="3" id="KW-0698">rRNA processing</keyword>
<evidence type="ECO:0000256" key="8">
    <source>
        <dbReference type="ARBA" id="ARBA00038091"/>
    </source>
</evidence>
<dbReference type="EC" id="2.1.1.191" evidence="10"/>
<feature type="domain" description="PUA" evidence="9">
    <location>
        <begin position="17"/>
        <end position="102"/>
    </location>
</feature>
<evidence type="ECO:0000256" key="2">
    <source>
        <dbReference type="ARBA" id="ARBA00022490"/>
    </source>
</evidence>
<keyword evidence="2" id="KW-0963">Cytoplasm</keyword>
<dbReference type="Pfam" id="PF17785">
    <property type="entry name" value="PUA_3"/>
    <property type="match status" value="1"/>
</dbReference>
<dbReference type="InterPro" id="IPR041532">
    <property type="entry name" value="RlmI-like_PUA"/>
</dbReference>
<organism evidence="10 11">
    <name type="scientific">Usitatibacter palustris</name>
    <dbReference type="NCBI Taxonomy" id="2732487"/>
    <lineage>
        <taxon>Bacteria</taxon>
        <taxon>Pseudomonadati</taxon>
        <taxon>Pseudomonadota</taxon>
        <taxon>Betaproteobacteria</taxon>
        <taxon>Nitrosomonadales</taxon>
        <taxon>Usitatibacteraceae</taxon>
        <taxon>Usitatibacter</taxon>
    </lineage>
</organism>
<dbReference type="PANTHER" id="PTHR42873:SF1">
    <property type="entry name" value="S-ADENOSYLMETHIONINE-DEPENDENT METHYLTRANSFERASE DOMAIN-CONTAINING PROTEIN"/>
    <property type="match status" value="1"/>
</dbReference>
<dbReference type="InParanoid" id="A0A6M4H774"/>
<evidence type="ECO:0000259" key="9">
    <source>
        <dbReference type="SMART" id="SM00359"/>
    </source>
</evidence>
<dbReference type="AlphaFoldDB" id="A0A6M4H774"/>
<proteinExistence type="inferred from homology"/>
<dbReference type="Proteomes" id="UP000503096">
    <property type="component" value="Chromosome"/>
</dbReference>
<protein>
    <submittedName>
        <fullName evidence="10">Ribosomal RNA large subunit methyltransferase I</fullName>
        <ecNumber evidence="10">2.1.1.191</ecNumber>
    </submittedName>
</protein>
<dbReference type="Gene3D" id="3.40.50.150">
    <property type="entry name" value="Vaccinia Virus protein VP39"/>
    <property type="match status" value="1"/>
</dbReference>
<dbReference type="GO" id="GO:0008168">
    <property type="term" value="F:methyltransferase activity"/>
    <property type="evidence" value="ECO:0007669"/>
    <property type="project" value="UniProtKB-KW"/>
</dbReference>
<dbReference type="KEGG" id="upl:DSM104440_02267"/>
<dbReference type="PANTHER" id="PTHR42873">
    <property type="entry name" value="RIBOSOMAL RNA LARGE SUBUNIT METHYLTRANSFERASE"/>
    <property type="match status" value="1"/>
</dbReference>
<dbReference type="GO" id="GO:0005737">
    <property type="term" value="C:cytoplasm"/>
    <property type="evidence" value="ECO:0007669"/>
    <property type="project" value="UniProtKB-SubCell"/>
</dbReference>
<evidence type="ECO:0000256" key="7">
    <source>
        <dbReference type="ARBA" id="ARBA00022884"/>
    </source>
</evidence>
<dbReference type="CDD" id="cd11572">
    <property type="entry name" value="RlmI_M_like"/>
    <property type="match status" value="1"/>
</dbReference>
<dbReference type="PROSITE" id="PS50890">
    <property type="entry name" value="PUA"/>
    <property type="match status" value="1"/>
</dbReference>
<dbReference type="SUPFAM" id="SSF53335">
    <property type="entry name" value="S-adenosyl-L-methionine-dependent methyltransferases"/>
    <property type="match status" value="1"/>
</dbReference>
<dbReference type="InterPro" id="IPR019614">
    <property type="entry name" value="SAM-dep_methyl-trfase"/>
</dbReference>
<accession>A0A6M4H774</accession>
<dbReference type="SUPFAM" id="SSF88697">
    <property type="entry name" value="PUA domain-like"/>
    <property type="match status" value="1"/>
</dbReference>
<keyword evidence="5 10" id="KW-0808">Transferase</keyword>
<dbReference type="InterPro" id="IPR036974">
    <property type="entry name" value="PUA_sf"/>
</dbReference>
<dbReference type="Pfam" id="PF10672">
    <property type="entry name" value="Methyltrans_SAM"/>
    <property type="match status" value="1"/>
</dbReference>
<dbReference type="InterPro" id="IPR015947">
    <property type="entry name" value="PUA-like_sf"/>
</dbReference>
<gene>
    <name evidence="10" type="primary">rlmI</name>
    <name evidence="10" type="ORF">DSM104440_02267</name>
</gene>
<reference evidence="10 11" key="1">
    <citation type="submission" date="2020-04" db="EMBL/GenBank/DDBJ databases">
        <title>Usitatibacter rugosus gen. nov., sp. nov. and Usitatibacter palustris sp. nov., novel members of Usitatibacteraceae fam. nov. within the order Nitrosomonadales isolated from soil.</title>
        <authorList>
            <person name="Huber K.J."/>
            <person name="Neumann-Schaal M."/>
            <person name="Geppert A."/>
            <person name="Luckner M."/>
            <person name="Wanner G."/>
            <person name="Overmann J."/>
        </authorList>
    </citation>
    <scope>NUCLEOTIDE SEQUENCE [LARGE SCALE GENOMIC DNA]</scope>
    <source>
        <strain evidence="10 11">Swamp67</strain>
    </source>
</reference>
<dbReference type="InterPro" id="IPR029063">
    <property type="entry name" value="SAM-dependent_MTases_sf"/>
</dbReference>
<keyword evidence="11" id="KW-1185">Reference proteome</keyword>
<evidence type="ECO:0000256" key="3">
    <source>
        <dbReference type="ARBA" id="ARBA00022552"/>
    </source>
</evidence>
<dbReference type="GO" id="GO:0003723">
    <property type="term" value="F:RNA binding"/>
    <property type="evidence" value="ECO:0007669"/>
    <property type="project" value="UniProtKB-KW"/>
</dbReference>
<comment type="similarity">
    <text evidence="8">Belongs to the methyltransferase superfamily. RlmI family.</text>
</comment>
<name>A0A6M4H774_9PROT</name>
<keyword evidence="4 10" id="KW-0489">Methyltransferase</keyword>
<evidence type="ECO:0000256" key="6">
    <source>
        <dbReference type="ARBA" id="ARBA00022691"/>
    </source>
</evidence>
<keyword evidence="6" id="KW-0949">S-adenosyl-L-methionine</keyword>
<evidence type="ECO:0000256" key="4">
    <source>
        <dbReference type="ARBA" id="ARBA00022603"/>
    </source>
</evidence>
<comment type="subcellular location">
    <subcellularLocation>
        <location evidence="1">Cytoplasm</location>
    </subcellularLocation>
</comment>